<evidence type="ECO:0000313" key="2">
    <source>
        <dbReference type="EMBL" id="KAB8078057.1"/>
    </source>
</evidence>
<dbReference type="PANTHER" id="PTHR28096">
    <property type="entry name" value="PROTEIN FAF1"/>
    <property type="match status" value="1"/>
</dbReference>
<reference evidence="2 3" key="1">
    <citation type="submission" date="2019-04" db="EMBL/GenBank/DDBJ databases">
        <title>Friends and foes A comparative genomics study of 23 Aspergillus species from section Flavi.</title>
        <authorList>
            <consortium name="DOE Joint Genome Institute"/>
            <person name="Kjaerbolling I."/>
            <person name="Vesth T."/>
            <person name="Frisvad J.C."/>
            <person name="Nybo J.L."/>
            <person name="Theobald S."/>
            <person name="Kildgaard S."/>
            <person name="Isbrandt T."/>
            <person name="Kuo A."/>
            <person name="Sato A."/>
            <person name="Lyhne E.K."/>
            <person name="Kogle M.E."/>
            <person name="Wiebenga A."/>
            <person name="Kun R.S."/>
            <person name="Lubbers R.J."/>
            <person name="Makela M.R."/>
            <person name="Barry K."/>
            <person name="Chovatia M."/>
            <person name="Clum A."/>
            <person name="Daum C."/>
            <person name="Haridas S."/>
            <person name="He G."/>
            <person name="LaButti K."/>
            <person name="Lipzen A."/>
            <person name="Mondo S."/>
            <person name="Riley R."/>
            <person name="Salamov A."/>
            <person name="Simmons B.A."/>
            <person name="Magnuson J.K."/>
            <person name="Henrissat B."/>
            <person name="Mortensen U.H."/>
            <person name="Larsen T.O."/>
            <person name="Devries R.P."/>
            <person name="Grigoriev I.V."/>
            <person name="Machida M."/>
            <person name="Baker S.E."/>
            <person name="Andersen M.R."/>
        </authorList>
    </citation>
    <scope>NUCLEOTIDE SEQUENCE [LARGE SCALE GENOMIC DNA]</scope>
    <source>
        <strain evidence="2 3">CBS 151.66</strain>
    </source>
</reference>
<gene>
    <name evidence="2" type="ORF">BDV29DRAFT_167239</name>
</gene>
<feature type="region of interest" description="Disordered" evidence="1">
    <location>
        <begin position="1"/>
        <end position="32"/>
    </location>
</feature>
<evidence type="ECO:0000313" key="3">
    <source>
        <dbReference type="Proteomes" id="UP000326565"/>
    </source>
</evidence>
<accession>A0A5N5XDB1</accession>
<feature type="compositionally biased region" description="Basic and acidic residues" evidence="1">
    <location>
        <begin position="210"/>
        <end position="225"/>
    </location>
</feature>
<dbReference type="InterPro" id="IPR027973">
    <property type="entry name" value="FSAF1-like"/>
</dbReference>
<dbReference type="OrthoDB" id="5556956at2759"/>
<dbReference type="EMBL" id="ML732162">
    <property type="protein sequence ID" value="KAB8078057.1"/>
    <property type="molecule type" value="Genomic_DNA"/>
</dbReference>
<dbReference type="Proteomes" id="UP000326565">
    <property type="component" value="Unassembled WGS sequence"/>
</dbReference>
<proteinExistence type="predicted"/>
<protein>
    <submittedName>
        <fullName evidence="2">Uncharacterized protein</fullName>
    </submittedName>
</protein>
<organism evidence="2 3">
    <name type="scientific">Aspergillus leporis</name>
    <dbReference type="NCBI Taxonomy" id="41062"/>
    <lineage>
        <taxon>Eukaryota</taxon>
        <taxon>Fungi</taxon>
        <taxon>Dikarya</taxon>
        <taxon>Ascomycota</taxon>
        <taxon>Pezizomycotina</taxon>
        <taxon>Eurotiomycetes</taxon>
        <taxon>Eurotiomycetidae</taxon>
        <taxon>Eurotiales</taxon>
        <taxon>Aspergillaceae</taxon>
        <taxon>Aspergillus</taxon>
        <taxon>Aspergillus subgen. Circumdati</taxon>
    </lineage>
</organism>
<dbReference type="PANTHER" id="PTHR28096:SF1">
    <property type="entry name" value="PROTEIN FAF1"/>
    <property type="match status" value="1"/>
</dbReference>
<name>A0A5N5XDB1_9EURO</name>
<feature type="region of interest" description="Disordered" evidence="1">
    <location>
        <begin position="117"/>
        <end position="146"/>
    </location>
</feature>
<feature type="region of interest" description="Disordered" evidence="1">
    <location>
        <begin position="63"/>
        <end position="90"/>
    </location>
</feature>
<sequence length="290" mass="32029">MAGKRKRDTHVLSRSTRAKEDEATTTPATNDNSSIDIFRKFFEAQFQPLELPGGHIACVEESKDEHGTEVFEESDSGSEWTGISEANGDKEVEVVEHRDSSAATEELMDRRARKAFMTAKPPSFSEKPATTVKSSPSKDEDEGDDVANLKNDLALQRLLKESHLLESSADLAPTGKNRLKALDLRMQSLGAKASLYHQNMPSSHRRGIKAKVEKKDDKRRREARENGIILEKPTLKSKPSAGRRERGVGGPSIGKFAGGTLNLSKRDLSAVQGPRRSDRGKSRGKPRGRR</sequence>
<dbReference type="InterPro" id="IPR053030">
    <property type="entry name" value="Ribosomal_biogenesis_FAF1-like"/>
</dbReference>
<dbReference type="AlphaFoldDB" id="A0A5N5XDB1"/>
<keyword evidence="3" id="KW-1185">Reference proteome</keyword>
<dbReference type="GO" id="GO:0005730">
    <property type="term" value="C:nucleolus"/>
    <property type="evidence" value="ECO:0007669"/>
    <property type="project" value="TreeGrafter"/>
</dbReference>
<dbReference type="Pfam" id="PF15375">
    <property type="entry name" value="FSAF1"/>
    <property type="match status" value="1"/>
</dbReference>
<evidence type="ECO:0000256" key="1">
    <source>
        <dbReference type="SAM" id="MobiDB-lite"/>
    </source>
</evidence>
<dbReference type="GO" id="GO:0000462">
    <property type="term" value="P:maturation of SSU-rRNA from tricistronic rRNA transcript (SSU-rRNA, 5.8S rRNA, LSU-rRNA)"/>
    <property type="evidence" value="ECO:0007669"/>
    <property type="project" value="TreeGrafter"/>
</dbReference>
<feature type="region of interest" description="Disordered" evidence="1">
    <location>
        <begin position="199"/>
        <end position="290"/>
    </location>
</feature>